<proteinExistence type="inferred from homology"/>
<dbReference type="PANTHER" id="PTHR34184">
    <property type="entry name" value="UPF0718 PROTEIN YCGR"/>
    <property type="match status" value="1"/>
</dbReference>
<keyword evidence="3" id="KW-1003">Cell membrane</keyword>
<reference evidence="8" key="1">
    <citation type="journal article" date="2021" name="PeerJ">
        <title>Extensive microbial diversity within the chicken gut microbiome revealed by metagenomics and culture.</title>
        <authorList>
            <person name="Gilroy R."/>
            <person name="Ravi A."/>
            <person name="Getino M."/>
            <person name="Pursley I."/>
            <person name="Horton D.L."/>
            <person name="Alikhan N.F."/>
            <person name="Baker D."/>
            <person name="Gharbi K."/>
            <person name="Hall N."/>
            <person name="Watson M."/>
            <person name="Adriaenssens E.M."/>
            <person name="Foster-Nyarko E."/>
            <person name="Jarju S."/>
            <person name="Secka A."/>
            <person name="Antonio M."/>
            <person name="Oren A."/>
            <person name="Chaudhuri R.R."/>
            <person name="La Ragione R."/>
            <person name="Hildebrand F."/>
            <person name="Pallen M.J."/>
        </authorList>
    </citation>
    <scope>NUCLEOTIDE SEQUENCE</scope>
    <source>
        <strain evidence="8">378</strain>
    </source>
</reference>
<evidence type="ECO:0000256" key="3">
    <source>
        <dbReference type="ARBA" id="ARBA00022475"/>
    </source>
</evidence>
<feature type="transmembrane region" description="Helical" evidence="7">
    <location>
        <begin position="278"/>
        <end position="299"/>
    </location>
</feature>
<dbReference type="Pfam" id="PF03773">
    <property type="entry name" value="ArsP_1"/>
    <property type="match status" value="1"/>
</dbReference>
<feature type="transmembrane region" description="Helical" evidence="7">
    <location>
        <begin position="122"/>
        <end position="144"/>
    </location>
</feature>
<feature type="transmembrane region" description="Helical" evidence="7">
    <location>
        <begin position="95"/>
        <end position="116"/>
    </location>
</feature>
<evidence type="ECO:0000256" key="1">
    <source>
        <dbReference type="ARBA" id="ARBA00004651"/>
    </source>
</evidence>
<dbReference type="InterPro" id="IPR005524">
    <property type="entry name" value="DUF318"/>
</dbReference>
<keyword evidence="4 7" id="KW-0812">Transmembrane</keyword>
<name>A0A948THA6_9GAMM</name>
<dbReference type="GO" id="GO:0005886">
    <property type="term" value="C:plasma membrane"/>
    <property type="evidence" value="ECO:0007669"/>
    <property type="project" value="UniProtKB-SubCell"/>
</dbReference>
<dbReference type="Proteomes" id="UP000733611">
    <property type="component" value="Unassembled WGS sequence"/>
</dbReference>
<comment type="similarity">
    <text evidence="2">Belongs to the UPF0718 family.</text>
</comment>
<evidence type="ECO:0000256" key="7">
    <source>
        <dbReference type="SAM" id="Phobius"/>
    </source>
</evidence>
<dbReference type="InterPro" id="IPR052923">
    <property type="entry name" value="UPF0718"/>
</dbReference>
<dbReference type="PANTHER" id="PTHR34184:SF4">
    <property type="entry name" value="UPF0718 PROTEIN YCGR"/>
    <property type="match status" value="1"/>
</dbReference>
<feature type="transmembrane region" description="Helical" evidence="7">
    <location>
        <begin position="56"/>
        <end position="83"/>
    </location>
</feature>
<gene>
    <name evidence="8" type="ORF">H9847_07310</name>
</gene>
<keyword evidence="5 7" id="KW-1133">Transmembrane helix</keyword>
<comment type="subcellular location">
    <subcellularLocation>
        <location evidence="1">Cell membrane</location>
        <topology evidence="1">Multi-pass membrane protein</topology>
    </subcellularLocation>
</comment>
<accession>A0A948THA6</accession>
<evidence type="ECO:0000256" key="6">
    <source>
        <dbReference type="ARBA" id="ARBA00023136"/>
    </source>
</evidence>
<dbReference type="EMBL" id="JAHLFE010000149">
    <property type="protein sequence ID" value="MBU3844658.1"/>
    <property type="molecule type" value="Genomic_DNA"/>
</dbReference>
<evidence type="ECO:0000313" key="9">
    <source>
        <dbReference type="Proteomes" id="UP000733611"/>
    </source>
</evidence>
<protein>
    <submittedName>
        <fullName evidence="8">Permease</fullName>
    </submittedName>
</protein>
<evidence type="ECO:0000256" key="2">
    <source>
        <dbReference type="ARBA" id="ARBA00006386"/>
    </source>
</evidence>
<evidence type="ECO:0000256" key="4">
    <source>
        <dbReference type="ARBA" id="ARBA00022692"/>
    </source>
</evidence>
<keyword evidence="6 7" id="KW-0472">Membrane</keyword>
<feature type="transmembrane region" description="Helical" evidence="7">
    <location>
        <begin position="218"/>
        <end position="244"/>
    </location>
</feature>
<organism evidence="8 9">
    <name type="scientific">Candidatus Anaerobiospirillum pullicola</name>
    <dbReference type="NCBI Taxonomy" id="2838451"/>
    <lineage>
        <taxon>Bacteria</taxon>
        <taxon>Pseudomonadati</taxon>
        <taxon>Pseudomonadota</taxon>
        <taxon>Gammaproteobacteria</taxon>
        <taxon>Aeromonadales</taxon>
        <taxon>Succinivibrionaceae</taxon>
        <taxon>Anaerobiospirillum</taxon>
    </lineage>
</organism>
<reference evidence="8" key="2">
    <citation type="submission" date="2021-04" db="EMBL/GenBank/DDBJ databases">
        <authorList>
            <person name="Gilroy R."/>
        </authorList>
    </citation>
    <scope>NUCLEOTIDE SEQUENCE</scope>
    <source>
        <strain evidence="8">378</strain>
    </source>
</reference>
<feature type="transmembrane region" description="Helical" evidence="7">
    <location>
        <begin position="179"/>
        <end position="198"/>
    </location>
</feature>
<sequence length="311" mass="34233">MLDLIERELIYLAYYMELQLRQLFWFYVLGTLLGSFISVFAKDKIHKLLTTRTWSAWGFLGFFVAALLGFASPICMYGTLPIVAALYHQGIKQDVLACFMVASVLLNPQLIAYSLALGPIVFTLRIVTCLLMALCAGVLIKVFFRNTPFFNFKSFGGGHNHDTDPNLLLRYLKNVGRNLKATLPYFIGGMLIAALFSIHLPRDEFAELFGRDNGLGVLYAATLGVPLYLCGGGTVPILISWLAAGMSKGAAVAFMLSGPATKINNLAALKAVLGLRNFVLYLVFVLVFALVTGLITNALEFLQVLPTYSLY</sequence>
<comment type="caution">
    <text evidence="8">The sequence shown here is derived from an EMBL/GenBank/DDBJ whole genome shotgun (WGS) entry which is preliminary data.</text>
</comment>
<evidence type="ECO:0000313" key="8">
    <source>
        <dbReference type="EMBL" id="MBU3844658.1"/>
    </source>
</evidence>
<dbReference type="AlphaFoldDB" id="A0A948THA6"/>
<feature type="transmembrane region" description="Helical" evidence="7">
    <location>
        <begin position="23"/>
        <end position="41"/>
    </location>
</feature>
<evidence type="ECO:0000256" key="5">
    <source>
        <dbReference type="ARBA" id="ARBA00022989"/>
    </source>
</evidence>